<dbReference type="Pfam" id="PF01370">
    <property type="entry name" value="Epimerase"/>
    <property type="match status" value="1"/>
</dbReference>
<name>A0ABT3W6P2_9PROT</name>
<gene>
    <name evidence="3" type="ORF">NQF64_04240</name>
</gene>
<dbReference type="PRINTS" id="PR01713">
    <property type="entry name" value="NUCEPIMERASE"/>
</dbReference>
<dbReference type="Gene3D" id="3.40.50.720">
    <property type="entry name" value="NAD(P)-binding Rossmann-like Domain"/>
    <property type="match status" value="1"/>
</dbReference>
<keyword evidence="1" id="KW-0520">NAD</keyword>
<reference evidence="3 4" key="1">
    <citation type="submission" date="2022-07" db="EMBL/GenBank/DDBJ databases">
        <title>Bombella genomes.</title>
        <authorList>
            <person name="Harer L."/>
            <person name="Styblova S."/>
            <person name="Ehrmann M."/>
        </authorList>
    </citation>
    <scope>NUCLEOTIDE SEQUENCE [LARGE SCALE GENOMIC DNA]</scope>
    <source>
        <strain evidence="3 4">TMW 2.2558</strain>
    </source>
</reference>
<accession>A0ABT3W6P2</accession>
<dbReference type="InterPro" id="IPR036291">
    <property type="entry name" value="NAD(P)-bd_dom_sf"/>
</dbReference>
<dbReference type="SUPFAM" id="SSF51735">
    <property type="entry name" value="NAD(P)-binding Rossmann-fold domains"/>
    <property type="match status" value="1"/>
</dbReference>
<evidence type="ECO:0000313" key="3">
    <source>
        <dbReference type="EMBL" id="MCX5614453.1"/>
    </source>
</evidence>
<proteinExistence type="predicted"/>
<feature type="domain" description="NAD-dependent epimerase/dehydratase" evidence="2">
    <location>
        <begin position="8"/>
        <end position="251"/>
    </location>
</feature>
<evidence type="ECO:0000313" key="4">
    <source>
        <dbReference type="Proteomes" id="UP001165648"/>
    </source>
</evidence>
<comment type="caution">
    <text evidence="3">The sequence shown here is derived from an EMBL/GenBank/DDBJ whole genome shotgun (WGS) entry which is preliminary data.</text>
</comment>
<dbReference type="PANTHER" id="PTHR43574">
    <property type="entry name" value="EPIMERASE-RELATED"/>
    <property type="match status" value="1"/>
</dbReference>
<keyword evidence="4" id="KW-1185">Reference proteome</keyword>
<evidence type="ECO:0000256" key="1">
    <source>
        <dbReference type="ARBA" id="ARBA00023027"/>
    </source>
</evidence>
<sequence>MRASRAAFITGVAGFIGSHVAQALLARGWSVLGIDTEQAAPPLVPLRLTSLQEEEKFHYIKMDVCDQEALTAVLAEHKNIDVVLHFAARAGVRQSRINPHAYIKDNIEGQVSLLEACRILPHLRHILYASSSSVYGPSTPLPFSEAARVEGQASFYATTKRMNELTAHTYSHLYGFTQTALRFFTVYGPLGRPDMACYKFARAIRDGTPLTLWEEVGLARDFTYIDDVVEAILLLMEGPLEEGTNRTFNIGYGKPRYVVDLVRGLERALARDALIHKAPKPVEDVLTTWADTALLRQQTSWIPQISLEEGVERFGRWFTQNSPF</sequence>
<dbReference type="Proteomes" id="UP001165648">
    <property type="component" value="Unassembled WGS sequence"/>
</dbReference>
<evidence type="ECO:0000259" key="2">
    <source>
        <dbReference type="Pfam" id="PF01370"/>
    </source>
</evidence>
<dbReference type="EMBL" id="JANIDW010000002">
    <property type="protein sequence ID" value="MCX5614453.1"/>
    <property type="molecule type" value="Genomic_DNA"/>
</dbReference>
<protein>
    <submittedName>
        <fullName evidence="3">SDR family NAD(P)-dependent oxidoreductase</fullName>
    </submittedName>
</protein>
<dbReference type="InterPro" id="IPR001509">
    <property type="entry name" value="Epimerase_deHydtase"/>
</dbReference>
<organism evidence="3 4">
    <name type="scientific">Bombella saccharophila</name>
    <dbReference type="NCBI Taxonomy" id="2967338"/>
    <lineage>
        <taxon>Bacteria</taxon>
        <taxon>Pseudomonadati</taxon>
        <taxon>Pseudomonadota</taxon>
        <taxon>Alphaproteobacteria</taxon>
        <taxon>Acetobacterales</taxon>
        <taxon>Acetobacteraceae</taxon>
        <taxon>Bombella</taxon>
    </lineage>
</organism>
<dbReference type="RefSeq" id="WP_266106598.1">
    <property type="nucleotide sequence ID" value="NZ_JANIDW010000002.1"/>
</dbReference>